<keyword evidence="3" id="KW-1185">Reference proteome</keyword>
<protein>
    <submittedName>
        <fullName evidence="2">ATP-binding protein</fullName>
    </submittedName>
</protein>
<dbReference type="GO" id="GO:0005524">
    <property type="term" value="F:ATP binding"/>
    <property type="evidence" value="ECO:0007669"/>
    <property type="project" value="UniProtKB-KW"/>
</dbReference>
<keyword evidence="2" id="KW-0067">ATP-binding</keyword>
<feature type="domain" description="IstB-like ATP-binding" evidence="1">
    <location>
        <begin position="20"/>
        <end position="177"/>
    </location>
</feature>
<sequence length="208" mass="23292">MYAPHLTKTRVQRCLTHSGQGRLEQLSNLAEVRSLTFEAFNPDVPGVRKAYLRAREFAQQPQGWLLLFGSYGAGKTHLAAAAAHAVLARGTQVLFTVVPDLLDHLRATYGPTSEVGYDEHFEVVRTVPLLVLDDLGTESATAWAREKLYQIVNHRYNLALPTIITSNRALEHLDQRIVSRMHQHAFAGEILRIAAADYRRAGRDERPA</sequence>
<dbReference type="PANTHER" id="PTHR30050:SF4">
    <property type="entry name" value="ATP-BINDING PROTEIN RV3427C IN INSERTION SEQUENCE-RELATED"/>
    <property type="match status" value="1"/>
</dbReference>
<evidence type="ECO:0000313" key="3">
    <source>
        <dbReference type="Proteomes" id="UP001193081"/>
    </source>
</evidence>
<proteinExistence type="predicted"/>
<reference evidence="2 3" key="1">
    <citation type="submission" date="2021-03" db="EMBL/GenBank/DDBJ databases">
        <authorList>
            <person name="Grouzdev D.S."/>
        </authorList>
    </citation>
    <scope>NUCLEOTIDE SEQUENCE [LARGE SCALE GENOMIC DNA]</scope>
    <source>
        <strain evidence="2 3">M50-1</strain>
    </source>
</reference>
<gene>
    <name evidence="2" type="ORF">EYB53_025265</name>
</gene>
<evidence type="ECO:0000259" key="1">
    <source>
        <dbReference type="Pfam" id="PF01695"/>
    </source>
</evidence>
<keyword evidence="2" id="KW-0547">Nucleotide-binding</keyword>
<dbReference type="SUPFAM" id="SSF52540">
    <property type="entry name" value="P-loop containing nucleoside triphosphate hydrolases"/>
    <property type="match status" value="1"/>
</dbReference>
<dbReference type="Gene3D" id="3.40.50.300">
    <property type="entry name" value="P-loop containing nucleotide triphosphate hydrolases"/>
    <property type="match status" value="1"/>
</dbReference>
<dbReference type="Pfam" id="PF01695">
    <property type="entry name" value="IstB_IS21"/>
    <property type="match status" value="1"/>
</dbReference>
<name>A0ABS4DHW3_9CHLR</name>
<evidence type="ECO:0000313" key="2">
    <source>
        <dbReference type="EMBL" id="MBP1469042.1"/>
    </source>
</evidence>
<feature type="non-terminal residue" evidence="2">
    <location>
        <position position="1"/>
    </location>
</feature>
<accession>A0ABS4DHW3</accession>
<dbReference type="PANTHER" id="PTHR30050">
    <property type="entry name" value="CHROMOSOMAL REPLICATION INITIATOR PROTEIN DNAA"/>
    <property type="match status" value="1"/>
</dbReference>
<dbReference type="EMBL" id="SIJK02000153">
    <property type="protein sequence ID" value="MBP1469042.1"/>
    <property type="molecule type" value="Genomic_DNA"/>
</dbReference>
<organism evidence="2 3">
    <name type="scientific">Candidatus Chloroploca mongolica</name>
    <dbReference type="NCBI Taxonomy" id="2528176"/>
    <lineage>
        <taxon>Bacteria</taxon>
        <taxon>Bacillati</taxon>
        <taxon>Chloroflexota</taxon>
        <taxon>Chloroflexia</taxon>
        <taxon>Chloroflexales</taxon>
        <taxon>Chloroflexineae</taxon>
        <taxon>Oscillochloridaceae</taxon>
        <taxon>Candidatus Chloroploca</taxon>
    </lineage>
</organism>
<dbReference type="InterPro" id="IPR027417">
    <property type="entry name" value="P-loop_NTPase"/>
</dbReference>
<dbReference type="RefSeq" id="WP_135482412.1">
    <property type="nucleotide sequence ID" value="NZ_SIJK02000153.1"/>
</dbReference>
<comment type="caution">
    <text evidence="2">The sequence shown here is derived from an EMBL/GenBank/DDBJ whole genome shotgun (WGS) entry which is preliminary data.</text>
</comment>
<dbReference type="InterPro" id="IPR002611">
    <property type="entry name" value="IstB_ATP-bd"/>
</dbReference>
<dbReference type="Proteomes" id="UP001193081">
    <property type="component" value="Unassembled WGS sequence"/>
</dbReference>